<evidence type="ECO:0000313" key="2">
    <source>
        <dbReference type="EMBL" id="CAL4058980.1"/>
    </source>
</evidence>
<feature type="region of interest" description="Disordered" evidence="1">
    <location>
        <begin position="1"/>
        <end position="21"/>
    </location>
</feature>
<feature type="region of interest" description="Disordered" evidence="1">
    <location>
        <begin position="129"/>
        <end position="153"/>
    </location>
</feature>
<dbReference type="AlphaFoldDB" id="A0AAV2PK98"/>
<protein>
    <submittedName>
        <fullName evidence="2">Uncharacterized protein</fullName>
    </submittedName>
</protein>
<sequence length="183" mass="19619">MTTKGTSNGQPSAVSADGSISVEQIKEENLANISDGRGGIRTNSIVLANPQNAMGAEQIITTDLSKMVESDNAMGINDETVEFRGNNSHRELTSTLSATRRKQKKFGLFRSKAPKSLKENSRIELLHTSSEEAASPRECLMSSTSPSSLSFGPEVFTPDATSTKAFVCSNGTTPNGMKKLKPY</sequence>
<proteinExistence type="predicted"/>
<evidence type="ECO:0000313" key="3">
    <source>
        <dbReference type="Proteomes" id="UP001497623"/>
    </source>
</evidence>
<dbReference type="Proteomes" id="UP001497623">
    <property type="component" value="Unassembled WGS sequence"/>
</dbReference>
<name>A0AAV2PK98_MEGNR</name>
<comment type="caution">
    <text evidence="2">The sequence shown here is derived from an EMBL/GenBank/DDBJ whole genome shotgun (WGS) entry which is preliminary data.</text>
</comment>
<reference evidence="2 3" key="1">
    <citation type="submission" date="2024-05" db="EMBL/GenBank/DDBJ databases">
        <authorList>
            <person name="Wallberg A."/>
        </authorList>
    </citation>
    <scope>NUCLEOTIDE SEQUENCE [LARGE SCALE GENOMIC DNA]</scope>
</reference>
<feature type="non-terminal residue" evidence="2">
    <location>
        <position position="183"/>
    </location>
</feature>
<accession>A0AAV2PK98</accession>
<gene>
    <name evidence="2" type="ORF">MNOR_LOCUS343</name>
</gene>
<organism evidence="2 3">
    <name type="scientific">Meganyctiphanes norvegica</name>
    <name type="common">Northern krill</name>
    <name type="synonym">Thysanopoda norvegica</name>
    <dbReference type="NCBI Taxonomy" id="48144"/>
    <lineage>
        <taxon>Eukaryota</taxon>
        <taxon>Metazoa</taxon>
        <taxon>Ecdysozoa</taxon>
        <taxon>Arthropoda</taxon>
        <taxon>Crustacea</taxon>
        <taxon>Multicrustacea</taxon>
        <taxon>Malacostraca</taxon>
        <taxon>Eumalacostraca</taxon>
        <taxon>Eucarida</taxon>
        <taxon>Euphausiacea</taxon>
        <taxon>Euphausiidae</taxon>
        <taxon>Meganyctiphanes</taxon>
    </lineage>
</organism>
<dbReference type="EMBL" id="CAXKWB010000073">
    <property type="protein sequence ID" value="CAL4058980.1"/>
    <property type="molecule type" value="Genomic_DNA"/>
</dbReference>
<feature type="compositionally biased region" description="Polar residues" evidence="1">
    <location>
        <begin position="1"/>
        <end position="13"/>
    </location>
</feature>
<keyword evidence="3" id="KW-1185">Reference proteome</keyword>
<evidence type="ECO:0000256" key="1">
    <source>
        <dbReference type="SAM" id="MobiDB-lite"/>
    </source>
</evidence>